<evidence type="ECO:0000313" key="15">
    <source>
        <dbReference type="Ensembl" id="ENSLLTP00000023967.1"/>
    </source>
</evidence>
<evidence type="ECO:0000256" key="4">
    <source>
        <dbReference type="ARBA" id="ARBA00022525"/>
    </source>
</evidence>
<dbReference type="PANTHER" id="PTHR10206">
    <property type="entry name" value="CATHELICIDIN"/>
    <property type="match status" value="1"/>
</dbReference>
<evidence type="ECO:0000256" key="8">
    <source>
        <dbReference type="ARBA" id="ARBA00022729"/>
    </source>
</evidence>
<evidence type="ECO:0000256" key="9">
    <source>
        <dbReference type="ARBA" id="ARBA00023022"/>
    </source>
</evidence>
<evidence type="ECO:0000256" key="5">
    <source>
        <dbReference type="ARBA" id="ARBA00022529"/>
    </source>
</evidence>
<keyword evidence="16" id="KW-1185">Reference proteome</keyword>
<keyword evidence="4" id="KW-0964">Secreted</keyword>
<dbReference type="Pfam" id="PF00666">
    <property type="entry name" value="Cathelicidins"/>
    <property type="match status" value="1"/>
</dbReference>
<evidence type="ECO:0000256" key="2">
    <source>
        <dbReference type="ARBA" id="ARBA00004613"/>
    </source>
</evidence>
<evidence type="ECO:0000256" key="3">
    <source>
        <dbReference type="ARBA" id="ARBA00005320"/>
    </source>
</evidence>
<sequence>MTTAWAVLLLLGLATAAPRSRVLTYQQAIASAIDLYNQQVFSEFAFRLLEAEPQPDWDPNSKTPLGLKFSIKETVCPSSQQSQNLTQCNFREDGVSSSRPSSLAGSPSRFPGGFGGAGQALLFWLLWGFPARRSPLRSVAATDQEGREKPCVSAPVKVSLSILSMICLSVYPSLCFFISASLPPFHSISPPSPPHTLGAFPRRTAGFVILDSCMGRQGAGLDALHTTL</sequence>
<dbReference type="PANTHER" id="PTHR10206:SF4">
    <property type="entry name" value="NEUTROPHILIC GRANULE PROTEIN"/>
    <property type="match status" value="1"/>
</dbReference>
<keyword evidence="9" id="KW-0044">Antibiotic</keyword>
<dbReference type="Gene3D" id="3.10.450.10">
    <property type="match status" value="1"/>
</dbReference>
<keyword evidence="12" id="KW-1053">Target membrane</keyword>
<keyword evidence="10" id="KW-0472">Membrane</keyword>
<evidence type="ECO:0000256" key="1">
    <source>
        <dbReference type="ARBA" id="ARBA00004175"/>
    </source>
</evidence>
<evidence type="ECO:0000256" key="10">
    <source>
        <dbReference type="ARBA" id="ARBA00023136"/>
    </source>
</evidence>
<comment type="subcellular location">
    <subcellularLocation>
        <location evidence="2">Secreted</location>
    </subcellularLocation>
    <subcellularLocation>
        <location evidence="1">Target cell membrane</location>
    </subcellularLocation>
</comment>
<evidence type="ECO:0000256" key="6">
    <source>
        <dbReference type="ARBA" id="ARBA00022537"/>
    </source>
</evidence>
<protein>
    <recommendedName>
        <fullName evidence="13">Vipericidin</fullName>
    </recommendedName>
</protein>
<proteinExistence type="inferred from homology"/>
<dbReference type="InterPro" id="IPR046350">
    <property type="entry name" value="Cystatin_sf"/>
</dbReference>
<keyword evidence="11" id="KW-1015">Disulfide bond</keyword>
<feature type="signal peptide" evidence="14">
    <location>
        <begin position="1"/>
        <end position="16"/>
    </location>
</feature>
<organism evidence="15 16">
    <name type="scientific">Laticauda laticaudata</name>
    <name type="common">Blue-ringed sea krait</name>
    <name type="synonym">Blue-lipped sea krait</name>
    <dbReference type="NCBI Taxonomy" id="8630"/>
    <lineage>
        <taxon>Eukaryota</taxon>
        <taxon>Metazoa</taxon>
        <taxon>Chordata</taxon>
        <taxon>Craniata</taxon>
        <taxon>Vertebrata</taxon>
        <taxon>Euteleostomi</taxon>
        <taxon>Lepidosauria</taxon>
        <taxon>Squamata</taxon>
        <taxon>Bifurcata</taxon>
        <taxon>Unidentata</taxon>
        <taxon>Episquamata</taxon>
        <taxon>Toxicofera</taxon>
        <taxon>Serpentes</taxon>
        <taxon>Colubroidea</taxon>
        <taxon>Elapidae</taxon>
        <taxon>Laticaudinae</taxon>
        <taxon>Laticauda</taxon>
    </lineage>
</organism>
<dbReference type="GO" id="GO:0042742">
    <property type="term" value="P:defense response to bacterium"/>
    <property type="evidence" value="ECO:0007669"/>
    <property type="project" value="UniProtKB-KW"/>
</dbReference>
<dbReference type="GO" id="GO:0044218">
    <property type="term" value="C:other organism cell membrane"/>
    <property type="evidence" value="ECO:0007669"/>
    <property type="project" value="UniProtKB-KW"/>
</dbReference>
<name>A0A8C5SXS5_LATLA</name>
<evidence type="ECO:0000256" key="13">
    <source>
        <dbReference type="ARBA" id="ARBA00030320"/>
    </source>
</evidence>
<reference evidence="15" key="1">
    <citation type="submission" date="2025-08" db="UniProtKB">
        <authorList>
            <consortium name="Ensembl"/>
        </authorList>
    </citation>
    <scope>IDENTIFICATION</scope>
</reference>
<keyword evidence="6" id="KW-1052">Target cell membrane</keyword>
<evidence type="ECO:0000256" key="11">
    <source>
        <dbReference type="ARBA" id="ARBA00023157"/>
    </source>
</evidence>
<evidence type="ECO:0000256" key="12">
    <source>
        <dbReference type="ARBA" id="ARBA00023298"/>
    </source>
</evidence>
<comment type="similarity">
    <text evidence="3">Belongs to the cathelicidin family.</text>
</comment>
<dbReference type="SUPFAM" id="SSF54403">
    <property type="entry name" value="Cystatin/monellin"/>
    <property type="match status" value="1"/>
</dbReference>
<dbReference type="InterPro" id="IPR001894">
    <property type="entry name" value="Cathelicidin-like"/>
</dbReference>
<dbReference type="Proteomes" id="UP000694406">
    <property type="component" value="Unplaced"/>
</dbReference>
<dbReference type="GeneTree" id="ENSGT00390000000410"/>
<evidence type="ECO:0000256" key="7">
    <source>
        <dbReference type="ARBA" id="ARBA00022685"/>
    </source>
</evidence>
<accession>A0A8C5SXS5</accession>
<dbReference type="GO" id="GO:0005615">
    <property type="term" value="C:extracellular space"/>
    <property type="evidence" value="ECO:0007669"/>
    <property type="project" value="TreeGrafter"/>
</dbReference>
<feature type="chain" id="PRO_5034297496" description="Vipericidin" evidence="14">
    <location>
        <begin position="17"/>
        <end position="228"/>
    </location>
</feature>
<dbReference type="AlphaFoldDB" id="A0A8C5SXS5"/>
<evidence type="ECO:0000256" key="14">
    <source>
        <dbReference type="SAM" id="SignalP"/>
    </source>
</evidence>
<reference evidence="15" key="2">
    <citation type="submission" date="2025-09" db="UniProtKB">
        <authorList>
            <consortium name="Ensembl"/>
        </authorList>
    </citation>
    <scope>IDENTIFICATION</scope>
</reference>
<keyword evidence="7" id="KW-0165">Cleavage on pair of basic residues</keyword>
<keyword evidence="5" id="KW-0929">Antimicrobial</keyword>
<dbReference type="Ensembl" id="ENSLLTT00000024837.1">
    <property type="protein sequence ID" value="ENSLLTP00000023967.1"/>
    <property type="gene ID" value="ENSLLTG00000017662.1"/>
</dbReference>
<keyword evidence="8 14" id="KW-0732">Signal</keyword>
<evidence type="ECO:0000313" key="16">
    <source>
        <dbReference type="Proteomes" id="UP000694406"/>
    </source>
</evidence>